<gene>
    <name evidence="1" type="ORF">AK812_SmicGene24592</name>
</gene>
<dbReference type="Proteomes" id="UP000186817">
    <property type="component" value="Unassembled WGS sequence"/>
</dbReference>
<name>A0A1Q9DEB7_SYMMI</name>
<dbReference type="OrthoDB" id="458751at2759"/>
<dbReference type="EMBL" id="LSRX01000578">
    <property type="protein sequence ID" value="OLP93475.1"/>
    <property type="molecule type" value="Genomic_DNA"/>
</dbReference>
<proteinExistence type="predicted"/>
<comment type="caution">
    <text evidence="1">The sequence shown here is derived from an EMBL/GenBank/DDBJ whole genome shotgun (WGS) entry which is preliminary data.</text>
</comment>
<evidence type="ECO:0000313" key="2">
    <source>
        <dbReference type="Proteomes" id="UP000186817"/>
    </source>
</evidence>
<keyword evidence="2" id="KW-1185">Reference proteome</keyword>
<sequence>MNPHPVHPVTMLFVPDILNNDMFQEAWNQMPVVISARERRLFAPLLRRAWQTREEVFGWLRVLAQEWAENELSEGFKLALWLTIPYVAVPSSMLTENLGYLVDTRVYVHQTVAMPVHLALLRPLWVVEDDDRDACNLASLQCRLEETARNQKRLYEYIWRICGNIVRCNLLLTAGFLFFLISVQLQSALHLAKNSSRCSQLLQHYRQTRGSRRQLAKLIM</sequence>
<accession>A0A1Q9DEB7</accession>
<evidence type="ECO:0000313" key="1">
    <source>
        <dbReference type="EMBL" id="OLP93475.1"/>
    </source>
</evidence>
<protein>
    <submittedName>
        <fullName evidence="1">Uncharacterized protein</fullName>
    </submittedName>
</protein>
<reference evidence="1 2" key="1">
    <citation type="submission" date="2016-02" db="EMBL/GenBank/DDBJ databases">
        <title>Genome analysis of coral dinoflagellate symbionts highlights evolutionary adaptations to a symbiotic lifestyle.</title>
        <authorList>
            <person name="Aranda M."/>
            <person name="Li Y."/>
            <person name="Liew Y.J."/>
            <person name="Baumgarten S."/>
            <person name="Simakov O."/>
            <person name="Wilson M."/>
            <person name="Piel J."/>
            <person name="Ashoor H."/>
            <person name="Bougouffa S."/>
            <person name="Bajic V.B."/>
            <person name="Ryu T."/>
            <person name="Ravasi T."/>
            <person name="Bayer T."/>
            <person name="Micklem G."/>
            <person name="Kim H."/>
            <person name="Bhak J."/>
            <person name="Lajeunesse T.C."/>
            <person name="Voolstra C.R."/>
        </authorList>
    </citation>
    <scope>NUCLEOTIDE SEQUENCE [LARGE SCALE GENOMIC DNA]</scope>
    <source>
        <strain evidence="1 2">CCMP2467</strain>
    </source>
</reference>
<organism evidence="1 2">
    <name type="scientific">Symbiodinium microadriaticum</name>
    <name type="common">Dinoflagellate</name>
    <name type="synonym">Zooxanthella microadriatica</name>
    <dbReference type="NCBI Taxonomy" id="2951"/>
    <lineage>
        <taxon>Eukaryota</taxon>
        <taxon>Sar</taxon>
        <taxon>Alveolata</taxon>
        <taxon>Dinophyceae</taxon>
        <taxon>Suessiales</taxon>
        <taxon>Symbiodiniaceae</taxon>
        <taxon>Symbiodinium</taxon>
    </lineage>
</organism>
<dbReference type="AlphaFoldDB" id="A0A1Q9DEB7"/>